<keyword evidence="6" id="KW-0560">Oxidoreductase</keyword>
<dbReference type="GO" id="GO:0016614">
    <property type="term" value="F:oxidoreductase activity, acting on CH-OH group of donors"/>
    <property type="evidence" value="ECO:0007669"/>
    <property type="project" value="InterPro"/>
</dbReference>
<feature type="chain" id="PRO_5040352400" evidence="9">
    <location>
        <begin position="19"/>
        <end position="1002"/>
    </location>
</feature>
<evidence type="ECO:0000256" key="9">
    <source>
        <dbReference type="SAM" id="SignalP"/>
    </source>
</evidence>
<dbReference type="Proteomes" id="UP001063166">
    <property type="component" value="Unassembled WGS sequence"/>
</dbReference>
<name>A0A9P3PWB6_LYOSH</name>
<proteinExistence type="inferred from homology"/>
<dbReference type="Gene3D" id="3.50.50.60">
    <property type="entry name" value="FAD/NAD(P)-binding domain"/>
    <property type="match status" value="1"/>
</dbReference>
<dbReference type="PANTHER" id="PTHR11552">
    <property type="entry name" value="GLUCOSE-METHANOL-CHOLINE GMC OXIDOREDUCTASE"/>
    <property type="match status" value="1"/>
</dbReference>
<dbReference type="OrthoDB" id="5405745at2759"/>
<dbReference type="Gene3D" id="3.30.560.10">
    <property type="entry name" value="Glucose Oxidase, domain 3"/>
    <property type="match status" value="1"/>
</dbReference>
<evidence type="ECO:0000256" key="7">
    <source>
        <dbReference type="ARBA" id="ARBA00023180"/>
    </source>
</evidence>
<feature type="region of interest" description="Disordered" evidence="8">
    <location>
        <begin position="870"/>
        <end position="906"/>
    </location>
</feature>
<evidence type="ECO:0000256" key="8">
    <source>
        <dbReference type="SAM" id="MobiDB-lite"/>
    </source>
</evidence>
<dbReference type="Pfam" id="PF00732">
    <property type="entry name" value="GMC_oxred_N"/>
    <property type="match status" value="1"/>
</dbReference>
<keyword evidence="4 9" id="KW-0732">Signal</keyword>
<comment type="similarity">
    <text evidence="2">Belongs to the GMC oxidoreductase family.</text>
</comment>
<dbReference type="InterPro" id="IPR007867">
    <property type="entry name" value="GMC_OxRtase_C"/>
</dbReference>
<sequence>MRLLGLGLQIALVWLVDAAVYQNYADLPGGGYDFIIIGGGTAGSVLANRLTEISRISVLVLEAGGSAEGVLNSVIPFNWGQLANTALDWNYTTSPQAGLGQRALPYPRGHVLGGSSQINGLVYTRGSSEDFDRYATMTGDQGWSWSGLQPYIRKNEHFTRPVDRHNITGEFNPIVHGYLGVNSVTLQGYSYEIDNRTIEATKDLPNEFPFNLDANSGYHLGIGYTQYTILNGSRSSAATSYLASEYLSRPNLHVLLYTRVTRVIPASNSAPLSFQSVEFTQDAGVSFQQLLARKEVILAAGAIGTPNILLHSGIGDSATLSGLGITPLHHLPSVGQNLTDHPASGIFWEVNATDTYETMNRNPTLAAQALAQWTANHTGPLCASTASEIGWLRIPDNSTIFQQYRDPAAGPHTAHYELITYNGLFGPTPPTGNYMSIMFAVASPASRGSVTIDSNNSMADPIIDPNFYASPFDLFVAREALRSARRFVQAPAWNGFVLAPTMDLTSDADLDQYLRDTSITAYHPVGTAAMSARNATYGVVNPDLLVKGLTGLRIVDASVLPMVPAAHTQAAVYMFFVTNSTSSGVPGPGGGLDVFEIVVKDGYGNWTGIFVDGGVLAVENVGQASFELGISDQEPIHEILSSSDLPLLGDTTSNQALIFSPAFAVEKLPKPSYPNYTLPVANSSQPPPPLGSPNFTLIISPTAASSPLTTLPQTGCFLSSQKSAGTLTSENLWLRDTTRWRTKWLMEALNPATNYTAYVVQDRTKVSGPMYFATKSASFACPLVHELPYCPNVAYTVPLPPPPTGSNAYTAANLPETVTTPLLSYMTNFTTVLTTFACGRDWYSPIVACDDCQREYRRWLCTITFTRCGEPSPSNPTAYTSSPPAPDATGLSALQPSDESDPSAPQKVFSALIPQSTEIRTARSPTLPAMNSDYLMLLPCLEVCNAVDRACPNFLGFTCPTAQFNAAASYGVGYIDSADGDEGQGATGGAQDRWGNIWCNGS</sequence>
<evidence type="ECO:0000256" key="5">
    <source>
        <dbReference type="ARBA" id="ARBA00022827"/>
    </source>
</evidence>
<evidence type="ECO:0000256" key="3">
    <source>
        <dbReference type="ARBA" id="ARBA00022630"/>
    </source>
</evidence>
<keyword evidence="3" id="KW-0285">Flavoprotein</keyword>
<dbReference type="PANTHER" id="PTHR11552:SF201">
    <property type="entry name" value="GLUCOSE-METHANOL-CHOLINE OXIDOREDUCTASE N-TERMINAL DOMAIN-CONTAINING PROTEIN"/>
    <property type="match status" value="1"/>
</dbReference>
<feature type="signal peptide" evidence="9">
    <location>
        <begin position="1"/>
        <end position="18"/>
    </location>
</feature>
<dbReference type="EMBL" id="BRPK01000012">
    <property type="protein sequence ID" value="GLB42783.1"/>
    <property type="molecule type" value="Genomic_DNA"/>
</dbReference>
<evidence type="ECO:0000313" key="11">
    <source>
        <dbReference type="EMBL" id="GLB42783.1"/>
    </source>
</evidence>
<comment type="cofactor">
    <cofactor evidence="1">
        <name>FAD</name>
        <dbReference type="ChEBI" id="CHEBI:57692"/>
    </cofactor>
</comment>
<accession>A0A9P3PWB6</accession>
<reference evidence="11" key="1">
    <citation type="submission" date="2022-07" db="EMBL/GenBank/DDBJ databases">
        <title>The genome of Lyophyllum shimeji provides insight into the initial evolution of ectomycorrhizal fungal genome.</title>
        <authorList>
            <person name="Kobayashi Y."/>
            <person name="Shibata T."/>
            <person name="Hirakawa H."/>
            <person name="Shigenobu S."/>
            <person name="Nishiyama T."/>
            <person name="Yamada A."/>
            <person name="Hasebe M."/>
            <person name="Kawaguchi M."/>
        </authorList>
    </citation>
    <scope>NUCLEOTIDE SEQUENCE</scope>
    <source>
        <strain evidence="11">AT787</strain>
    </source>
</reference>
<dbReference type="InterPro" id="IPR000172">
    <property type="entry name" value="GMC_OxRdtase_N"/>
</dbReference>
<feature type="domain" description="Glucose-methanol-choline oxidoreductase N-terminal" evidence="10">
    <location>
        <begin position="301"/>
        <end position="315"/>
    </location>
</feature>
<evidence type="ECO:0000256" key="4">
    <source>
        <dbReference type="ARBA" id="ARBA00022729"/>
    </source>
</evidence>
<evidence type="ECO:0000259" key="10">
    <source>
        <dbReference type="PROSITE" id="PS00624"/>
    </source>
</evidence>
<organism evidence="11 12">
    <name type="scientific">Lyophyllum shimeji</name>
    <name type="common">Hon-shimeji</name>
    <name type="synonym">Tricholoma shimeji</name>
    <dbReference type="NCBI Taxonomy" id="47721"/>
    <lineage>
        <taxon>Eukaryota</taxon>
        <taxon>Fungi</taxon>
        <taxon>Dikarya</taxon>
        <taxon>Basidiomycota</taxon>
        <taxon>Agaricomycotina</taxon>
        <taxon>Agaricomycetes</taxon>
        <taxon>Agaricomycetidae</taxon>
        <taxon>Agaricales</taxon>
        <taxon>Tricholomatineae</taxon>
        <taxon>Lyophyllaceae</taxon>
        <taxon>Lyophyllum</taxon>
    </lineage>
</organism>
<gene>
    <name evidence="11" type="ORF">LshimejAT787_1202320</name>
</gene>
<dbReference type="GO" id="GO:0050660">
    <property type="term" value="F:flavin adenine dinucleotide binding"/>
    <property type="evidence" value="ECO:0007669"/>
    <property type="project" value="InterPro"/>
</dbReference>
<keyword evidence="5" id="KW-0274">FAD</keyword>
<evidence type="ECO:0000256" key="2">
    <source>
        <dbReference type="ARBA" id="ARBA00010790"/>
    </source>
</evidence>
<dbReference type="AlphaFoldDB" id="A0A9P3PWB6"/>
<dbReference type="PROSITE" id="PS00624">
    <property type="entry name" value="GMC_OXRED_2"/>
    <property type="match status" value="1"/>
</dbReference>
<dbReference type="InterPro" id="IPR036188">
    <property type="entry name" value="FAD/NAD-bd_sf"/>
</dbReference>
<dbReference type="InterPro" id="IPR024338">
    <property type="entry name" value="MID1/Yam8"/>
</dbReference>
<evidence type="ECO:0000256" key="6">
    <source>
        <dbReference type="ARBA" id="ARBA00023002"/>
    </source>
</evidence>
<evidence type="ECO:0000313" key="12">
    <source>
        <dbReference type="Proteomes" id="UP001063166"/>
    </source>
</evidence>
<dbReference type="InterPro" id="IPR012132">
    <property type="entry name" value="GMC_OxRdtase"/>
</dbReference>
<dbReference type="GO" id="GO:0005262">
    <property type="term" value="F:calcium channel activity"/>
    <property type="evidence" value="ECO:0007669"/>
    <property type="project" value="InterPro"/>
</dbReference>
<dbReference type="Pfam" id="PF05199">
    <property type="entry name" value="GMC_oxred_C"/>
    <property type="match status" value="1"/>
</dbReference>
<keyword evidence="7" id="KW-0325">Glycoprotein</keyword>
<keyword evidence="12" id="KW-1185">Reference proteome</keyword>
<dbReference type="GO" id="GO:0098703">
    <property type="term" value="P:calcium ion import across plasma membrane"/>
    <property type="evidence" value="ECO:0007669"/>
    <property type="project" value="InterPro"/>
</dbReference>
<comment type="caution">
    <text evidence="11">The sequence shown here is derived from an EMBL/GenBank/DDBJ whole genome shotgun (WGS) entry which is preliminary data.</text>
</comment>
<evidence type="ECO:0000256" key="1">
    <source>
        <dbReference type="ARBA" id="ARBA00001974"/>
    </source>
</evidence>
<dbReference type="SUPFAM" id="SSF51905">
    <property type="entry name" value="FAD/NAD(P)-binding domain"/>
    <property type="match status" value="1"/>
</dbReference>
<dbReference type="SUPFAM" id="SSF54373">
    <property type="entry name" value="FAD-linked reductases, C-terminal domain"/>
    <property type="match status" value="1"/>
</dbReference>
<protein>
    <submittedName>
        <fullName evidence="11">Aryl-alcohol oxidase</fullName>
    </submittedName>
</protein>
<dbReference type="Pfam" id="PF12929">
    <property type="entry name" value="Mid1"/>
    <property type="match status" value="1"/>
</dbReference>